<dbReference type="RefSeq" id="WP_406769260.1">
    <property type="nucleotide sequence ID" value="NZ_JBJHZZ010000003.1"/>
</dbReference>
<keyword evidence="7" id="KW-1185">Reference proteome</keyword>
<dbReference type="InterPro" id="IPR003775">
    <property type="entry name" value="Flagellar_assembly_factor_FliW"/>
</dbReference>
<evidence type="ECO:0000256" key="1">
    <source>
        <dbReference type="ARBA" id="ARBA00022490"/>
    </source>
</evidence>
<dbReference type="PANTHER" id="PTHR39190">
    <property type="entry name" value="FLAGELLAR ASSEMBLY FACTOR FLIW"/>
    <property type="match status" value="1"/>
</dbReference>
<keyword evidence="2 5" id="KW-1005">Bacterial flagellum biogenesis</keyword>
<dbReference type="PANTHER" id="PTHR39190:SF1">
    <property type="entry name" value="FLAGELLAR ASSEMBLY FACTOR FLIW"/>
    <property type="match status" value="1"/>
</dbReference>
<keyword evidence="6" id="KW-0966">Cell projection</keyword>
<evidence type="ECO:0000313" key="6">
    <source>
        <dbReference type="EMBL" id="MFL0246793.1"/>
    </source>
</evidence>
<dbReference type="Proteomes" id="UP001623591">
    <property type="component" value="Unassembled WGS sequence"/>
</dbReference>
<keyword evidence="6" id="KW-0282">Flagellum</keyword>
<keyword evidence="6" id="KW-0969">Cilium</keyword>
<dbReference type="InterPro" id="IPR024046">
    <property type="entry name" value="Flagellar_assmbl_FliW_dom_sf"/>
</dbReference>
<comment type="similarity">
    <text evidence="5">Belongs to the FliW family.</text>
</comment>
<reference evidence="6 7" key="1">
    <citation type="submission" date="2024-11" db="EMBL/GenBank/DDBJ databases">
        <authorList>
            <person name="Heng Y.C."/>
            <person name="Lim A.C.H."/>
            <person name="Lee J.K.Y."/>
            <person name="Kittelmann S."/>
        </authorList>
    </citation>
    <scope>NUCLEOTIDE SEQUENCE [LARGE SCALE GENOMIC DNA]</scope>
    <source>
        <strain evidence="6 7">WILCCON 0185</strain>
    </source>
</reference>
<dbReference type="Pfam" id="PF02623">
    <property type="entry name" value="FliW"/>
    <property type="match status" value="1"/>
</dbReference>
<keyword evidence="1 5" id="KW-0963">Cytoplasm</keyword>
<name>A0ABW8T2N8_9CLOT</name>
<dbReference type="Gene3D" id="2.30.290.10">
    <property type="entry name" value="BH3618-like"/>
    <property type="match status" value="1"/>
</dbReference>
<comment type="caution">
    <text evidence="6">The sequence shown here is derived from an EMBL/GenBank/DDBJ whole genome shotgun (WGS) entry which is preliminary data.</text>
</comment>
<proteinExistence type="inferred from homology"/>
<keyword evidence="3 5" id="KW-0810">Translation regulation</keyword>
<dbReference type="HAMAP" id="MF_01185">
    <property type="entry name" value="FliW"/>
    <property type="match status" value="1"/>
</dbReference>
<evidence type="ECO:0000256" key="2">
    <source>
        <dbReference type="ARBA" id="ARBA00022795"/>
    </source>
</evidence>
<protein>
    <recommendedName>
        <fullName evidence="5">Flagellar assembly factor FliW</fullName>
    </recommendedName>
</protein>
<accession>A0ABW8T2N8</accession>
<dbReference type="NCBIfam" id="NF009793">
    <property type="entry name" value="PRK13285.1-1"/>
    <property type="match status" value="1"/>
</dbReference>
<organism evidence="6 7">
    <name type="scientific">Candidatus Clostridium stratigraminis</name>
    <dbReference type="NCBI Taxonomy" id="3381661"/>
    <lineage>
        <taxon>Bacteria</taxon>
        <taxon>Bacillati</taxon>
        <taxon>Bacillota</taxon>
        <taxon>Clostridia</taxon>
        <taxon>Eubacteriales</taxon>
        <taxon>Clostridiaceae</taxon>
        <taxon>Clostridium</taxon>
    </lineage>
</organism>
<comment type="subunit">
    <text evidence="5">Interacts with translational regulator CsrA and flagellin(s).</text>
</comment>
<sequence length="141" mass="16236">MKLNTKYHGIKEYKEDDVINFNKGIPGFEGLKKFILFSAEENEMFNILHSIEDDKIGLILTSPFTQFKDYEFELTDEKLKELGITSNEDVLVLNTVTLSSKLENITINLKAPFIININAKLGEQIILNNESYFIRQPLFKG</sequence>
<evidence type="ECO:0000256" key="4">
    <source>
        <dbReference type="ARBA" id="ARBA00023186"/>
    </source>
</evidence>
<comment type="function">
    <text evidence="5">Acts as an anti-CsrA protein, binds CsrA and prevents it from repressing translation of its target genes, one of which is flagellin. Binds to flagellin and participates in the assembly of the flagellum.</text>
</comment>
<evidence type="ECO:0000313" key="7">
    <source>
        <dbReference type="Proteomes" id="UP001623591"/>
    </source>
</evidence>
<evidence type="ECO:0000256" key="5">
    <source>
        <dbReference type="HAMAP-Rule" id="MF_01185"/>
    </source>
</evidence>
<comment type="subcellular location">
    <subcellularLocation>
        <location evidence="5">Cytoplasm</location>
    </subcellularLocation>
</comment>
<evidence type="ECO:0000256" key="3">
    <source>
        <dbReference type="ARBA" id="ARBA00022845"/>
    </source>
</evidence>
<keyword evidence="4 5" id="KW-0143">Chaperone</keyword>
<dbReference type="SUPFAM" id="SSF141457">
    <property type="entry name" value="BH3618-like"/>
    <property type="match status" value="1"/>
</dbReference>
<dbReference type="EMBL" id="JBJHZZ010000003">
    <property type="protein sequence ID" value="MFL0246793.1"/>
    <property type="molecule type" value="Genomic_DNA"/>
</dbReference>
<gene>
    <name evidence="5 6" type="primary">fliW</name>
    <name evidence="6" type="ORF">ACJDUG_07410</name>
</gene>